<reference evidence="4 5" key="1">
    <citation type="journal article" date="2016" name="Nat. Commun.">
        <title>Thousands of microbial genomes shed light on interconnected biogeochemical processes in an aquifer system.</title>
        <authorList>
            <person name="Anantharaman K."/>
            <person name="Brown C.T."/>
            <person name="Hug L.A."/>
            <person name="Sharon I."/>
            <person name="Castelle C.J."/>
            <person name="Probst A.J."/>
            <person name="Thomas B.C."/>
            <person name="Singh A."/>
            <person name="Wilkins M.J."/>
            <person name="Karaoz U."/>
            <person name="Brodie E.L."/>
            <person name="Williams K.H."/>
            <person name="Hubbard S.S."/>
            <person name="Banfield J.F."/>
        </authorList>
    </citation>
    <scope>NUCLEOTIDE SEQUENCE [LARGE SCALE GENOMIC DNA]</scope>
</reference>
<evidence type="ECO:0000256" key="2">
    <source>
        <dbReference type="SAM" id="MobiDB-lite"/>
    </source>
</evidence>
<dbReference type="EMBL" id="MHLI01000005">
    <property type="protein sequence ID" value="OGZ06101.1"/>
    <property type="molecule type" value="Genomic_DNA"/>
</dbReference>
<keyword evidence="3" id="KW-0812">Transmembrane</keyword>
<gene>
    <name evidence="4" type="ORF">A2845_01650</name>
</gene>
<dbReference type="Pfam" id="PF13624">
    <property type="entry name" value="SurA_N_3"/>
    <property type="match status" value="1"/>
</dbReference>
<feature type="compositionally biased region" description="Basic and acidic residues" evidence="2">
    <location>
        <begin position="1"/>
        <end position="15"/>
    </location>
</feature>
<dbReference type="PANTHER" id="PTHR47637:SF1">
    <property type="entry name" value="CHAPERONE SURA"/>
    <property type="match status" value="1"/>
</dbReference>
<dbReference type="Proteomes" id="UP000177122">
    <property type="component" value="Unassembled WGS sequence"/>
</dbReference>
<feature type="region of interest" description="Disordered" evidence="2">
    <location>
        <begin position="1"/>
        <end position="28"/>
    </location>
</feature>
<evidence type="ECO:0000313" key="5">
    <source>
        <dbReference type="Proteomes" id="UP000177122"/>
    </source>
</evidence>
<feature type="transmembrane region" description="Helical" evidence="3">
    <location>
        <begin position="43"/>
        <end position="60"/>
    </location>
</feature>
<proteinExistence type="predicted"/>
<keyword evidence="1" id="KW-0732">Signal</keyword>
<dbReference type="SUPFAM" id="SSF109998">
    <property type="entry name" value="Triger factor/SurA peptide-binding domain-like"/>
    <property type="match status" value="1"/>
</dbReference>
<keyword evidence="3" id="KW-0472">Membrane</keyword>
<evidence type="ECO:0000313" key="4">
    <source>
        <dbReference type="EMBL" id="OGZ06101.1"/>
    </source>
</evidence>
<protein>
    <submittedName>
        <fullName evidence="4">Uncharacterized protein</fullName>
    </submittedName>
</protein>
<evidence type="ECO:0000256" key="1">
    <source>
        <dbReference type="ARBA" id="ARBA00022729"/>
    </source>
</evidence>
<dbReference type="AlphaFoldDB" id="A0A1G2CZP3"/>
<keyword evidence="3" id="KW-1133">Transmembrane helix</keyword>
<evidence type="ECO:0000256" key="3">
    <source>
        <dbReference type="SAM" id="Phobius"/>
    </source>
</evidence>
<comment type="caution">
    <text evidence="4">The sequence shown here is derived from an EMBL/GenBank/DDBJ whole genome shotgun (WGS) entry which is preliminary data.</text>
</comment>
<sequence length="229" mass="25120">MEQQHEHEVEERIEAEVPASVSDNEPKEAVSKGKGEFMISKKMILMVAVVVLIALVAYYYRGVFVAATVNGSPISRLEVIRALEKASGKQVLESLIVQRVLVAEAKSLGVTVTSDEIQAEIARIEKQVGAQGGTLEDALAAQGLSLADFTKQVVMQIQVEKMLGEKVAVTPAEVDAYIETSKLKIPEEQMELARTSIADQLKRDKMNKEGQAFVDSLRTKAKVSLFVQY</sequence>
<organism evidence="4 5">
    <name type="scientific">Candidatus Lloydbacteria bacterium RIFCSPHIGHO2_01_FULL_49_22</name>
    <dbReference type="NCBI Taxonomy" id="1798658"/>
    <lineage>
        <taxon>Bacteria</taxon>
        <taxon>Candidatus Lloydiibacteriota</taxon>
    </lineage>
</organism>
<dbReference type="InterPro" id="IPR050280">
    <property type="entry name" value="OMP_Chaperone_SurA"/>
</dbReference>
<dbReference type="Gene3D" id="1.10.4030.10">
    <property type="entry name" value="Porin chaperone SurA, peptide-binding domain"/>
    <property type="match status" value="1"/>
</dbReference>
<dbReference type="InterPro" id="IPR027304">
    <property type="entry name" value="Trigger_fact/SurA_dom_sf"/>
</dbReference>
<accession>A0A1G2CZP3</accession>
<dbReference type="PANTHER" id="PTHR47637">
    <property type="entry name" value="CHAPERONE SURA"/>
    <property type="match status" value="1"/>
</dbReference>
<name>A0A1G2CZP3_9BACT</name>